<evidence type="ECO:0000256" key="3">
    <source>
        <dbReference type="ARBA" id="ARBA00022692"/>
    </source>
</evidence>
<keyword evidence="3 7" id="KW-0812">Transmembrane</keyword>
<name>E2BQQ5_HARSA</name>
<feature type="region of interest" description="Disordered" evidence="6">
    <location>
        <begin position="196"/>
        <end position="221"/>
    </location>
</feature>
<dbReference type="OrthoDB" id="9994280at2759"/>
<accession>E2BQQ5</accession>
<dbReference type="OMA" id="CGPGAHW"/>
<dbReference type="Pfam" id="PF10177">
    <property type="entry name" value="DUF2371"/>
    <property type="match status" value="1"/>
</dbReference>
<evidence type="ECO:0000256" key="7">
    <source>
        <dbReference type="SAM" id="Phobius"/>
    </source>
</evidence>
<evidence type="ECO:0000313" key="8">
    <source>
        <dbReference type="EMBL" id="EFN81974.1"/>
    </source>
</evidence>
<feature type="compositionally biased region" description="Basic and acidic residues" evidence="6">
    <location>
        <begin position="456"/>
        <end position="475"/>
    </location>
</feature>
<proteinExistence type="inferred from homology"/>
<dbReference type="EMBL" id="GL449798">
    <property type="protein sequence ID" value="EFN81974.1"/>
    <property type="molecule type" value="Genomic_DNA"/>
</dbReference>
<gene>
    <name evidence="8" type="ORF">EAI_01002</name>
</gene>
<feature type="region of interest" description="Disordered" evidence="6">
    <location>
        <begin position="135"/>
        <end position="159"/>
    </location>
</feature>
<keyword evidence="5 7" id="KW-0472">Membrane</keyword>
<keyword evidence="9" id="KW-1185">Reference proteome</keyword>
<dbReference type="InterPro" id="IPR018787">
    <property type="entry name" value="DUF2371_TMEM200"/>
</dbReference>
<dbReference type="Proteomes" id="UP000008237">
    <property type="component" value="Unassembled WGS sequence"/>
</dbReference>
<reference evidence="8 9" key="1">
    <citation type="journal article" date="2010" name="Science">
        <title>Genomic comparison of the ants Camponotus floridanus and Harpegnathos saltator.</title>
        <authorList>
            <person name="Bonasio R."/>
            <person name="Zhang G."/>
            <person name="Ye C."/>
            <person name="Mutti N.S."/>
            <person name="Fang X."/>
            <person name="Qin N."/>
            <person name="Donahue G."/>
            <person name="Yang P."/>
            <person name="Li Q."/>
            <person name="Li C."/>
            <person name="Zhang P."/>
            <person name="Huang Z."/>
            <person name="Berger S.L."/>
            <person name="Reinberg D."/>
            <person name="Wang J."/>
            <person name="Liebig J."/>
        </authorList>
    </citation>
    <scope>NUCLEOTIDE SEQUENCE [LARGE SCALE GENOMIC DNA]</scope>
    <source>
        <strain evidence="8 9">R22 G/1</strain>
    </source>
</reference>
<dbReference type="AlphaFoldDB" id="E2BQQ5"/>
<evidence type="ECO:0000256" key="4">
    <source>
        <dbReference type="ARBA" id="ARBA00022989"/>
    </source>
</evidence>
<keyword evidence="4 7" id="KW-1133">Transmembrane helix</keyword>
<feature type="compositionally biased region" description="Basic residues" evidence="6">
    <location>
        <begin position="446"/>
        <end position="455"/>
    </location>
</feature>
<evidence type="ECO:0000256" key="2">
    <source>
        <dbReference type="ARBA" id="ARBA00005308"/>
    </source>
</evidence>
<feature type="compositionally biased region" description="Acidic residues" evidence="6">
    <location>
        <begin position="536"/>
        <end position="573"/>
    </location>
</feature>
<feature type="transmembrane region" description="Helical" evidence="7">
    <location>
        <begin position="42"/>
        <end position="63"/>
    </location>
</feature>
<feature type="compositionally biased region" description="Basic and acidic residues" evidence="6">
    <location>
        <begin position="503"/>
        <end position="517"/>
    </location>
</feature>
<dbReference type="GO" id="GO:0016020">
    <property type="term" value="C:membrane"/>
    <property type="evidence" value="ECO:0007669"/>
    <property type="project" value="UniProtKB-SubCell"/>
</dbReference>
<dbReference type="PANTHER" id="PTHR31815">
    <property type="entry name" value="AGAP005329-PA"/>
    <property type="match status" value="1"/>
</dbReference>
<organism evidence="9">
    <name type="scientific">Harpegnathos saltator</name>
    <name type="common">Jerdon's jumping ant</name>
    <dbReference type="NCBI Taxonomy" id="610380"/>
    <lineage>
        <taxon>Eukaryota</taxon>
        <taxon>Metazoa</taxon>
        <taxon>Ecdysozoa</taxon>
        <taxon>Arthropoda</taxon>
        <taxon>Hexapoda</taxon>
        <taxon>Insecta</taxon>
        <taxon>Pterygota</taxon>
        <taxon>Neoptera</taxon>
        <taxon>Endopterygota</taxon>
        <taxon>Hymenoptera</taxon>
        <taxon>Apocrita</taxon>
        <taxon>Aculeata</taxon>
        <taxon>Formicoidea</taxon>
        <taxon>Formicidae</taxon>
        <taxon>Ponerinae</taxon>
        <taxon>Ponerini</taxon>
        <taxon>Harpegnathos</taxon>
    </lineage>
</organism>
<feature type="transmembrane region" description="Helical" evidence="7">
    <location>
        <begin position="94"/>
        <end position="115"/>
    </location>
</feature>
<protein>
    <recommendedName>
        <fullName evidence="10">Transmembrane protein 200A</fullName>
    </recommendedName>
</protein>
<dbReference type="PANTHER" id="PTHR31815:SF1">
    <property type="entry name" value="TRANSMEMBRANE PROTEIN 200C"/>
    <property type="match status" value="1"/>
</dbReference>
<comment type="subcellular location">
    <subcellularLocation>
        <location evidence="1">Membrane</location>
        <topology evidence="1">Multi-pass membrane protein</topology>
    </subcellularLocation>
</comment>
<dbReference type="InParanoid" id="E2BQQ5"/>
<sequence>MPQGSIQWQGTQRRACGPGANWNVQVVRGKVTTRCLWHACKALGIGLLLMLLGACMATIGYYADQLSVAQEIRGNLTIKVKNESRGFHLNNLSYAGPIVMGVGGFIVVAACVMTFEARDSAAKVVPARFRFNQTSTLKSSKSQRNRRSTSSQTTKWDHQLGLFRVNRSPSPSTHEVSRKQLTAEFMQFSKDLREKGVAHSIKKSPSAPTLIDKKSPRQKSPKYAACSLLNPELLQRHALSVDNPSYSPHQMSRESLEHQKMSGSQVSMAMDLHIPNKGPVTLKVKDRSDTARRHQLLRQTKVEDVEEVDEAVRQPPTLVHSPKLPGTYCRYPDDFVPRKRNSIDLRLLEELTAVSKEFGKVSPRDFRKISSPNFRKMSFDRIGGDRRFDRTMGHRKASLEFRRSPDFRRGDYRKLSIDRFSVDCTRYMLDETDIRSRTSSGENLRRQSRHPKLHHSRSDDNRRRSFDRHPRDPQSSRHSLNTQAVVEGDFEQKYFTTVSLDTEESRGDNSDESHVVDIEDVSPAAASSDGPTEADMLLEEPELENVTEIDVESSGDDLGDDGGDHDDDDDDDDKCGTRKPLNERTGAMTHNQSPTSIAEIVDSSTIVDEKMVRDSQQVDNEKYEATLYIEDDEV</sequence>
<evidence type="ECO:0000256" key="5">
    <source>
        <dbReference type="ARBA" id="ARBA00023136"/>
    </source>
</evidence>
<evidence type="ECO:0000313" key="9">
    <source>
        <dbReference type="Proteomes" id="UP000008237"/>
    </source>
</evidence>
<evidence type="ECO:0000256" key="1">
    <source>
        <dbReference type="ARBA" id="ARBA00004141"/>
    </source>
</evidence>
<feature type="region of interest" description="Disordered" evidence="6">
    <location>
        <begin position="500"/>
        <end position="595"/>
    </location>
</feature>
<comment type="similarity">
    <text evidence="2">Belongs to the TMEM200 family.</text>
</comment>
<evidence type="ECO:0008006" key="10">
    <source>
        <dbReference type="Google" id="ProtNLM"/>
    </source>
</evidence>
<feature type="region of interest" description="Disordered" evidence="6">
    <location>
        <begin position="437"/>
        <end position="486"/>
    </location>
</feature>
<dbReference type="KEGG" id="hst:105185558"/>
<evidence type="ECO:0000256" key="6">
    <source>
        <dbReference type="SAM" id="MobiDB-lite"/>
    </source>
</evidence>
<dbReference type="STRING" id="610380.E2BQQ5"/>